<keyword evidence="5" id="KW-1185">Reference proteome</keyword>
<dbReference type="PANTHER" id="PTHR13528">
    <property type="entry name" value="39S RIBOSOMAL PROTEIN L28, MITOCHONDRIAL"/>
    <property type="match status" value="1"/>
</dbReference>
<organism evidence="4 5">
    <name type="scientific">Diutina rugosa</name>
    <name type="common">Yeast</name>
    <name type="synonym">Candida rugosa</name>
    <dbReference type="NCBI Taxonomy" id="5481"/>
    <lineage>
        <taxon>Eukaryota</taxon>
        <taxon>Fungi</taxon>
        <taxon>Dikarya</taxon>
        <taxon>Ascomycota</taxon>
        <taxon>Saccharomycotina</taxon>
        <taxon>Pichiomycetes</taxon>
        <taxon>Debaryomycetaceae</taxon>
        <taxon>Diutina</taxon>
    </lineage>
</organism>
<reference evidence="4 5" key="1">
    <citation type="submission" date="2019-07" db="EMBL/GenBank/DDBJ databases">
        <title>Genome assembly of two rare yeast pathogens: Diutina rugosa and Trichomonascus ciferrii.</title>
        <authorList>
            <person name="Mixao V."/>
            <person name="Saus E."/>
            <person name="Hansen A."/>
            <person name="Lass-Flor C."/>
            <person name="Gabaldon T."/>
        </authorList>
    </citation>
    <scope>NUCLEOTIDE SEQUENCE [LARGE SCALE GENOMIC DNA]</scope>
    <source>
        <strain evidence="4 5">CBS 613</strain>
    </source>
</reference>
<dbReference type="SUPFAM" id="SSF143800">
    <property type="entry name" value="L28p-like"/>
    <property type="match status" value="1"/>
</dbReference>
<evidence type="ECO:0000256" key="3">
    <source>
        <dbReference type="ARBA" id="ARBA00023274"/>
    </source>
</evidence>
<dbReference type="GeneID" id="54782592"/>
<comment type="caution">
    <text evidence="4">The sequence shown here is derived from an EMBL/GenBank/DDBJ whole genome shotgun (WGS) entry which is preliminary data.</text>
</comment>
<dbReference type="PANTHER" id="PTHR13528:SF2">
    <property type="entry name" value="LARGE RIBOSOMAL SUBUNIT PROTEIN BL28M"/>
    <property type="match status" value="1"/>
</dbReference>
<keyword evidence="2" id="KW-0689">Ribosomal protein</keyword>
<dbReference type="OrthoDB" id="361870at2759"/>
<dbReference type="Gene3D" id="2.30.170.40">
    <property type="entry name" value="Ribosomal protein L28/L24"/>
    <property type="match status" value="1"/>
</dbReference>
<dbReference type="Pfam" id="PF00830">
    <property type="entry name" value="Ribosomal_L28"/>
    <property type="match status" value="1"/>
</dbReference>
<evidence type="ECO:0008006" key="6">
    <source>
        <dbReference type="Google" id="ProtNLM"/>
    </source>
</evidence>
<evidence type="ECO:0000313" key="5">
    <source>
        <dbReference type="Proteomes" id="UP000449547"/>
    </source>
</evidence>
<dbReference type="OMA" id="VQRDSYY"/>
<keyword evidence="3" id="KW-0687">Ribonucleoprotein</keyword>
<protein>
    <recommendedName>
        <fullName evidence="6">Ribosomal protein L28</fullName>
    </recommendedName>
</protein>
<proteinExistence type="inferred from homology"/>
<gene>
    <name evidence="4" type="ORF">DIURU_003941</name>
</gene>
<name>A0A642UJ79_DIURU</name>
<dbReference type="GO" id="GO:0005762">
    <property type="term" value="C:mitochondrial large ribosomal subunit"/>
    <property type="evidence" value="ECO:0007669"/>
    <property type="project" value="TreeGrafter"/>
</dbReference>
<evidence type="ECO:0000256" key="2">
    <source>
        <dbReference type="ARBA" id="ARBA00022980"/>
    </source>
</evidence>
<dbReference type="EMBL" id="SWFT01000116">
    <property type="protein sequence ID" value="KAA8900125.1"/>
    <property type="molecule type" value="Genomic_DNA"/>
</dbReference>
<dbReference type="AlphaFoldDB" id="A0A642UJ79"/>
<dbReference type="RefSeq" id="XP_034011264.1">
    <property type="nucleotide sequence ID" value="XM_034156759.1"/>
</dbReference>
<dbReference type="InterPro" id="IPR026569">
    <property type="entry name" value="Ribosomal_bL28"/>
</dbReference>
<dbReference type="InterPro" id="IPR034704">
    <property type="entry name" value="Ribosomal_bL28/bL31-like_sf"/>
</dbReference>
<accession>A0A642UJ79</accession>
<comment type="similarity">
    <text evidence="1">Belongs to the bacterial ribosomal protein bL28 family.</text>
</comment>
<dbReference type="Proteomes" id="UP000449547">
    <property type="component" value="Unassembled WGS sequence"/>
</dbReference>
<sequence>MIGTGMIGVRWMSSSAALMARNTNDKYYKILKQAKPVFDTTHFREGDVIPQQVKIPLQPAAYPDYHYETQFFKRQNRGLYGGRQRKRSKTCSEAGNKNLRVHLPNIHKATLWSSTLEQKIKTRVSTKVLKTVDREGGLDNYLTKDKPARVKTLGALGWKLRYDVMKAQELKSAQAANPEVKFIADDGSLVLKNKKYLLNVLFYQLRRQSYTGLTRSEFNKNYKHIPESDVLQKLREAGADLRNIVA</sequence>
<evidence type="ECO:0000313" key="4">
    <source>
        <dbReference type="EMBL" id="KAA8900125.1"/>
    </source>
</evidence>
<evidence type="ECO:0000256" key="1">
    <source>
        <dbReference type="ARBA" id="ARBA00008760"/>
    </source>
</evidence>
<dbReference type="InterPro" id="IPR037147">
    <property type="entry name" value="Ribosomal_bL28_sf"/>
</dbReference>
<dbReference type="GO" id="GO:0003735">
    <property type="term" value="F:structural constituent of ribosome"/>
    <property type="evidence" value="ECO:0007669"/>
    <property type="project" value="InterPro"/>
</dbReference>
<dbReference type="VEuPathDB" id="FungiDB:DIURU_003941"/>